<dbReference type="HOGENOM" id="CLU_072560_0_0_10"/>
<evidence type="ECO:0000313" key="2">
    <source>
        <dbReference type="Proteomes" id="UP000006241"/>
    </source>
</evidence>
<protein>
    <recommendedName>
        <fullName evidence="3">Phage late control gene D protein (GPD)</fullName>
    </recommendedName>
</protein>
<dbReference type="Proteomes" id="UP000006241">
    <property type="component" value="Unassembled WGS sequence"/>
</dbReference>
<proteinExistence type="predicted"/>
<sequence>MTLTMCCKIVFHKTERRSEITMYKVSKIEFESSFKELTDKGSLVLPRNIKDFDKYNVRDMFRPGDALTISFGYDGYPIEEFTGYIRRVSADIPITLEFENEMSKVKLLPVNYSAKNATLEDLLKAIAPTYEIDAQEGVQLGAVRYPRMQAGQVFEKLKSEWGLYTYMRGKKLTSGKYLSANTDKETFVFHLERNCVSTSLKYKLKEDVKIKIKCESTLRNGEKIEINNIGDEDGNERKLTFYGITDKAELERQGRMEYKKYKVDRFDGSFVAFGLPSVQHGQKVTVVSDLYKDRAGTYYIEKVVKTFDGGGIRQQITLGDKVST</sequence>
<accession>C2G3J7</accession>
<comment type="caution">
    <text evidence="1">The sequence shown here is derived from an EMBL/GenBank/DDBJ whole genome shotgun (WGS) entry which is preliminary data.</text>
</comment>
<name>C2G3J7_SPHSI</name>
<evidence type="ECO:0000313" key="1">
    <source>
        <dbReference type="EMBL" id="EEI90202.1"/>
    </source>
</evidence>
<gene>
    <name evidence="1" type="ORF">HMPREF0765_4153</name>
</gene>
<organism evidence="1 2">
    <name type="scientific">Sphingobacterium spiritivorum ATCC 33300</name>
    <dbReference type="NCBI Taxonomy" id="525372"/>
    <lineage>
        <taxon>Bacteria</taxon>
        <taxon>Pseudomonadati</taxon>
        <taxon>Bacteroidota</taxon>
        <taxon>Sphingobacteriia</taxon>
        <taxon>Sphingobacteriales</taxon>
        <taxon>Sphingobacteriaceae</taxon>
        <taxon>Sphingobacterium</taxon>
    </lineage>
</organism>
<dbReference type="AlphaFoldDB" id="C2G3J7"/>
<evidence type="ECO:0008006" key="3">
    <source>
        <dbReference type="Google" id="ProtNLM"/>
    </source>
</evidence>
<dbReference type="EMBL" id="ACHB01000092">
    <property type="protein sequence ID" value="EEI90202.1"/>
    <property type="molecule type" value="Genomic_DNA"/>
</dbReference>
<reference evidence="1 2" key="1">
    <citation type="submission" date="2009-01" db="EMBL/GenBank/DDBJ databases">
        <authorList>
            <person name="Qin X."/>
            <person name="Bachman B."/>
            <person name="Battles P."/>
            <person name="Bell A."/>
            <person name="Bess C."/>
            <person name="Bickham C."/>
            <person name="Chaboub L."/>
            <person name="Chen D."/>
            <person name="Coyle M."/>
            <person name="Deiros D.R."/>
            <person name="Dinh H."/>
            <person name="Forbes L."/>
            <person name="Fowler G."/>
            <person name="Francisco L."/>
            <person name="Fu Q."/>
            <person name="Gubbala S."/>
            <person name="Hale W."/>
            <person name="Han Y."/>
            <person name="Hemphill L."/>
            <person name="Highlander S.K."/>
            <person name="Hirani K."/>
            <person name="Hogues M."/>
            <person name="Jackson L."/>
            <person name="Jakkamsetti A."/>
            <person name="Javaid M."/>
            <person name="Jiang H."/>
            <person name="Korchina V."/>
            <person name="Kovar C."/>
            <person name="Lara F."/>
            <person name="Lee S."/>
            <person name="Mata R."/>
            <person name="Mathew T."/>
            <person name="Moen C."/>
            <person name="Morales K."/>
            <person name="Munidasa M."/>
            <person name="Nazareth L."/>
            <person name="Ngo R."/>
            <person name="Nguyen L."/>
            <person name="Okwuonu G."/>
            <person name="Ongeri F."/>
            <person name="Patil S."/>
            <person name="Petrosino J."/>
            <person name="Pham C."/>
            <person name="Pham P."/>
            <person name="Pu L.-L."/>
            <person name="Puazo M."/>
            <person name="Raj R."/>
            <person name="Reid J."/>
            <person name="Rouhana J."/>
            <person name="Saada N."/>
            <person name="Shang Y."/>
            <person name="Simmons D."/>
            <person name="Thornton R."/>
            <person name="Warren J."/>
            <person name="Weissenberger G."/>
            <person name="Zhang J."/>
            <person name="Zhang L."/>
            <person name="Zhou C."/>
            <person name="Zhu D."/>
            <person name="Muzny D."/>
            <person name="Worley K."/>
            <person name="Gibbs R."/>
        </authorList>
    </citation>
    <scope>NUCLEOTIDE SEQUENCE [LARGE SCALE GENOMIC DNA]</scope>
    <source>
        <strain evidence="1 2">ATCC 33300</strain>
    </source>
</reference>